<evidence type="ECO:0000256" key="1">
    <source>
        <dbReference type="SAM" id="Phobius"/>
    </source>
</evidence>
<keyword evidence="1" id="KW-1133">Transmembrane helix</keyword>
<proteinExistence type="predicted"/>
<dbReference type="Proteomes" id="UP000463983">
    <property type="component" value="Chromosome"/>
</dbReference>
<organism evidence="2 3">
    <name type="scientific">Candidatus Chazhemtobacterium aquaticus</name>
    <dbReference type="NCBI Taxonomy" id="2715735"/>
    <lineage>
        <taxon>Bacteria</taxon>
        <taxon>Candidatus Chazhemtobacteraceae</taxon>
        <taxon>Candidatus Chazhemtobacterium</taxon>
    </lineage>
</organism>
<name>A0A857NAN4_9BACT</name>
<dbReference type="RefSeq" id="WP_161931811.1">
    <property type="nucleotide sequence ID" value="NZ_CP047901.1"/>
</dbReference>
<keyword evidence="1" id="KW-0472">Membrane</keyword>
<reference evidence="3" key="1">
    <citation type="journal article" date="2020" name="Microorganisms">
        <title>Complete Genome of a Member of a New Bacterial Lineage in the Microgenomates Group Reveals an Unusual Nucleotide Composition Disparity Between Two Strands of DNA and Limited Metabolic Potential.</title>
        <authorList>
            <person name="Kadnikov V.V."/>
            <person name="Mardanov A.V."/>
            <person name="Beletsky A.V."/>
            <person name="Karnachuk O.V."/>
            <person name="Ravin N.V."/>
        </authorList>
    </citation>
    <scope>NUCLEOTIDE SEQUENCE [LARGE SCALE GENOMIC DNA]</scope>
</reference>
<keyword evidence="1" id="KW-0812">Transmembrane</keyword>
<protein>
    <submittedName>
        <fullName evidence="2">Uncharacterized protein</fullName>
    </submittedName>
</protein>
<evidence type="ECO:0000313" key="3">
    <source>
        <dbReference type="Proteomes" id="UP000463983"/>
    </source>
</evidence>
<dbReference type="EMBL" id="CP047901">
    <property type="protein sequence ID" value="QHO63430.1"/>
    <property type="molecule type" value="Genomic_DNA"/>
</dbReference>
<evidence type="ECO:0000313" key="2">
    <source>
        <dbReference type="EMBL" id="QHO63430.1"/>
    </source>
</evidence>
<keyword evidence="3" id="KW-1185">Reference proteome</keyword>
<sequence>MSETNQDLPPQVQSRIPPPTILDQIKKQYQDFISQAKKNPQLMDWIAQLKNFWVKFGFRIKLIFTGFIVLVIVLLGIRFGSTLASIFRPPPASPPPLPNVTPTPTIKTNSELENIRDQLQNFPILLPDPAVPPVDPDIHLQSLPIED</sequence>
<dbReference type="AlphaFoldDB" id="A0A857NAN4"/>
<dbReference type="KEGG" id="caqa:MICH65_0449"/>
<feature type="transmembrane region" description="Helical" evidence="1">
    <location>
        <begin position="62"/>
        <end position="87"/>
    </location>
</feature>
<accession>A0A857NAN4</accession>
<gene>
    <name evidence="2" type="ORF">MICH65_0449</name>
</gene>